<protein>
    <submittedName>
        <fullName evidence="1">Uncharacterized protein</fullName>
    </submittedName>
</protein>
<dbReference type="AlphaFoldDB" id="A0AAX6I408"/>
<gene>
    <name evidence="1" type="ORF">M6B38_276580</name>
</gene>
<dbReference type="Proteomes" id="UP001140949">
    <property type="component" value="Unassembled WGS sequence"/>
</dbReference>
<proteinExistence type="predicted"/>
<reference evidence="1" key="1">
    <citation type="journal article" date="2023" name="GigaByte">
        <title>Genome assembly of the bearded iris, Iris pallida Lam.</title>
        <authorList>
            <person name="Bruccoleri R.E."/>
            <person name="Oakeley E.J."/>
            <person name="Faust A.M.E."/>
            <person name="Altorfer M."/>
            <person name="Dessus-Babus S."/>
            <person name="Burckhardt D."/>
            <person name="Oertli M."/>
            <person name="Naumann U."/>
            <person name="Petersen F."/>
            <person name="Wong J."/>
        </authorList>
    </citation>
    <scope>NUCLEOTIDE SEQUENCE</scope>
    <source>
        <strain evidence="1">GSM-AAB239-AS_SAM_17_03QT</strain>
    </source>
</reference>
<comment type="caution">
    <text evidence="1">The sequence shown here is derived from an EMBL/GenBank/DDBJ whole genome shotgun (WGS) entry which is preliminary data.</text>
</comment>
<evidence type="ECO:0000313" key="2">
    <source>
        <dbReference type="Proteomes" id="UP001140949"/>
    </source>
</evidence>
<accession>A0AAX6I408</accession>
<sequence length="94" mass="10511">MGLPQYMLSSCSCLSHNSPLSRNQPCYAVLEVLWKIKICSNKTQSLPSGPYVVSHTRINKPICFSQGLFKSFSLAVELLSLWLHIDTKPCQLIA</sequence>
<reference evidence="1" key="2">
    <citation type="submission" date="2023-04" db="EMBL/GenBank/DDBJ databases">
        <authorList>
            <person name="Bruccoleri R.E."/>
            <person name="Oakeley E.J."/>
            <person name="Faust A.-M."/>
            <person name="Dessus-Babus S."/>
            <person name="Altorfer M."/>
            <person name="Burckhardt D."/>
            <person name="Oertli M."/>
            <person name="Naumann U."/>
            <person name="Petersen F."/>
            <person name="Wong J."/>
        </authorList>
    </citation>
    <scope>NUCLEOTIDE SEQUENCE</scope>
    <source>
        <strain evidence="1">GSM-AAB239-AS_SAM_17_03QT</strain>
        <tissue evidence="1">Leaf</tissue>
    </source>
</reference>
<name>A0AAX6I408_IRIPA</name>
<evidence type="ECO:0000313" key="1">
    <source>
        <dbReference type="EMBL" id="KAJ6847633.1"/>
    </source>
</evidence>
<organism evidence="1 2">
    <name type="scientific">Iris pallida</name>
    <name type="common">Sweet iris</name>
    <dbReference type="NCBI Taxonomy" id="29817"/>
    <lineage>
        <taxon>Eukaryota</taxon>
        <taxon>Viridiplantae</taxon>
        <taxon>Streptophyta</taxon>
        <taxon>Embryophyta</taxon>
        <taxon>Tracheophyta</taxon>
        <taxon>Spermatophyta</taxon>
        <taxon>Magnoliopsida</taxon>
        <taxon>Liliopsida</taxon>
        <taxon>Asparagales</taxon>
        <taxon>Iridaceae</taxon>
        <taxon>Iridoideae</taxon>
        <taxon>Irideae</taxon>
        <taxon>Iris</taxon>
    </lineage>
</organism>
<dbReference type="EMBL" id="JANAVB010005135">
    <property type="protein sequence ID" value="KAJ6847633.1"/>
    <property type="molecule type" value="Genomic_DNA"/>
</dbReference>
<keyword evidence="2" id="KW-1185">Reference proteome</keyword>